<comment type="catalytic activity">
    <reaction evidence="5">
        <text>dimethylallyl phosphate + FMNH2 = prenylated FMNH2 + phosphate</text>
        <dbReference type="Rhea" id="RHEA:37743"/>
        <dbReference type="ChEBI" id="CHEBI:43474"/>
        <dbReference type="ChEBI" id="CHEBI:57618"/>
        <dbReference type="ChEBI" id="CHEBI:87467"/>
        <dbReference type="ChEBI" id="CHEBI:88052"/>
        <dbReference type="EC" id="2.5.1.129"/>
    </reaction>
</comment>
<dbReference type="InterPro" id="IPR004507">
    <property type="entry name" value="UbiX-like"/>
</dbReference>
<dbReference type="RefSeq" id="WP_058354269.1">
    <property type="nucleotide sequence ID" value="NZ_CABMMD010000219.1"/>
</dbReference>
<sequence>MKTWIVGVTGASGSVYALRTIEALLEAGSQVHIVFSEMAEKVVPYETGLAKEEFYQRLSEHFTRDKDFFPEENTDMFAGIASGSYPCDGMVIVPASMSTIGQLAAGYTPSLLTRAADVCLKQRRPLLIVPRETPLTTIHLRNMTTLSECGGVILPASPGFYKHPSSMEEIIDFTVGRILDCLKVENQLYHRWKGEGNRK</sequence>
<feature type="domain" description="Flavoprotein" evidence="6">
    <location>
        <begin position="2"/>
        <end position="180"/>
    </location>
</feature>
<accession>A0A0V8QA52</accession>
<feature type="binding site" evidence="5">
    <location>
        <begin position="96"/>
        <end position="99"/>
    </location>
    <ligand>
        <name>FMN</name>
        <dbReference type="ChEBI" id="CHEBI:58210"/>
    </ligand>
</feature>
<dbReference type="HAMAP" id="MF_01984">
    <property type="entry name" value="ubiX_pad"/>
    <property type="match status" value="1"/>
</dbReference>
<comment type="similarity">
    <text evidence="5">Belongs to the UbiX/PAD1 family.</text>
</comment>
<dbReference type="NCBIfam" id="NF004685">
    <property type="entry name" value="PRK06029.1"/>
    <property type="match status" value="1"/>
</dbReference>
<evidence type="ECO:0000256" key="4">
    <source>
        <dbReference type="ARBA" id="ARBA00022679"/>
    </source>
</evidence>
<dbReference type="PANTHER" id="PTHR43374:SF1">
    <property type="entry name" value="FLAVIN PRENYLTRANSFERASE PAD1, MITOCHONDRIAL"/>
    <property type="match status" value="1"/>
</dbReference>
<proteinExistence type="inferred from homology"/>
<dbReference type="AlphaFoldDB" id="A0A0V8QA52"/>
<dbReference type="Proteomes" id="UP000054874">
    <property type="component" value="Unassembled WGS sequence"/>
</dbReference>
<evidence type="ECO:0000259" key="6">
    <source>
        <dbReference type="Pfam" id="PF02441"/>
    </source>
</evidence>
<dbReference type="NCBIfam" id="TIGR00421">
    <property type="entry name" value="ubiX_pad"/>
    <property type="match status" value="1"/>
</dbReference>
<keyword evidence="4 5" id="KW-0808">Transferase</keyword>
<feature type="binding site" evidence="5">
    <location>
        <position position="161"/>
    </location>
    <ligand>
        <name>dimethylallyl phosphate</name>
        <dbReference type="ChEBI" id="CHEBI:88052"/>
    </ligand>
</feature>
<reference evidence="7 8" key="1">
    <citation type="submission" date="2015-11" db="EMBL/GenBank/DDBJ databases">
        <title>Butyribacter intestini gen. nov., sp. nov., a butyric acid-producing bacterium of the family Lachnospiraceae isolated from the human faeces.</title>
        <authorList>
            <person name="Zou Y."/>
            <person name="Xue W."/>
            <person name="Luo G."/>
            <person name="Lv M."/>
        </authorList>
    </citation>
    <scope>NUCLEOTIDE SEQUENCE [LARGE SCALE GENOMIC DNA]</scope>
    <source>
        <strain evidence="7 8">ACET-33324</strain>
    </source>
</reference>
<protein>
    <recommendedName>
        <fullName evidence="5">Flavin prenyltransferase UbiX</fullName>
        <ecNumber evidence="5">2.5.1.129</ecNumber>
    </recommendedName>
</protein>
<feature type="binding site" evidence="5">
    <location>
        <position position="36"/>
    </location>
    <ligand>
        <name>FMN</name>
        <dbReference type="ChEBI" id="CHEBI:58210"/>
    </ligand>
</feature>
<keyword evidence="2 5" id="KW-0285">Flavoprotein</keyword>
<dbReference type="EMBL" id="LNAM01000219">
    <property type="protein sequence ID" value="KSV57457.1"/>
    <property type="molecule type" value="Genomic_DNA"/>
</dbReference>
<comment type="caution">
    <text evidence="5">Lacks conserved residue(s) required for the propagation of feature annotation.</text>
</comment>
<evidence type="ECO:0000313" key="8">
    <source>
        <dbReference type="Proteomes" id="UP000054874"/>
    </source>
</evidence>
<evidence type="ECO:0000256" key="1">
    <source>
        <dbReference type="ARBA" id="ARBA00022602"/>
    </source>
</evidence>
<feature type="binding site" evidence="5">
    <location>
        <position position="131"/>
    </location>
    <ligand>
        <name>FMN</name>
        <dbReference type="ChEBI" id="CHEBI:58210"/>
    </ligand>
</feature>
<gene>
    <name evidence="5" type="primary">ubiX</name>
    <name evidence="7" type="ORF">ASU35_04570</name>
</gene>
<dbReference type="InterPro" id="IPR036551">
    <property type="entry name" value="Flavin_trans-like"/>
</dbReference>
<evidence type="ECO:0000256" key="2">
    <source>
        <dbReference type="ARBA" id="ARBA00022630"/>
    </source>
</evidence>
<keyword evidence="8" id="KW-1185">Reference proteome</keyword>
<evidence type="ECO:0000256" key="3">
    <source>
        <dbReference type="ARBA" id="ARBA00022643"/>
    </source>
</evidence>
<keyword evidence="3 5" id="KW-0288">FMN</keyword>
<dbReference type="GO" id="GO:0106141">
    <property type="term" value="F:flavin prenyltransferase activity"/>
    <property type="evidence" value="ECO:0007669"/>
    <property type="project" value="UniProtKB-EC"/>
</dbReference>
<dbReference type="EC" id="2.5.1.129" evidence="5"/>
<feature type="binding site" evidence="5">
    <location>
        <begin position="10"/>
        <end position="12"/>
    </location>
    <ligand>
        <name>FMN</name>
        <dbReference type="ChEBI" id="CHEBI:58210"/>
    </ligand>
</feature>
<dbReference type="Pfam" id="PF02441">
    <property type="entry name" value="Flavoprotein"/>
    <property type="match status" value="1"/>
</dbReference>
<comment type="caution">
    <text evidence="7">The sequence shown here is derived from an EMBL/GenBank/DDBJ whole genome shotgun (WGS) entry which is preliminary data.</text>
</comment>
<dbReference type="STRING" id="290052.ASU35_04570"/>
<organism evidence="7 8">
    <name type="scientific">Acetivibrio ethanolgignens</name>
    <dbReference type="NCBI Taxonomy" id="290052"/>
    <lineage>
        <taxon>Bacteria</taxon>
        <taxon>Bacillati</taxon>
        <taxon>Bacillota</taxon>
        <taxon>Clostridia</taxon>
        <taxon>Eubacteriales</taxon>
        <taxon>Oscillospiraceae</taxon>
        <taxon>Acetivibrio</taxon>
    </lineage>
</organism>
<evidence type="ECO:0000313" key="7">
    <source>
        <dbReference type="EMBL" id="KSV57457.1"/>
    </source>
</evidence>
<comment type="function">
    <text evidence="5">Flavin prenyltransferase that catalyzes the synthesis of the prenylated FMN cofactor (prenyl-FMN) for 4-hydroxy-3-polyprenylbenzoic acid decarboxylase UbiD. The prenyltransferase is metal-independent and links a dimethylallyl moiety from dimethylallyl monophosphate (DMAP) to the flavin N5 and C6 atoms of FMN.</text>
</comment>
<name>A0A0V8QA52_9FIRM</name>
<dbReference type="OrthoDB" id="9781577at2"/>
<feature type="binding site" evidence="5">
    <location>
        <position position="177"/>
    </location>
    <ligand>
        <name>dimethylallyl phosphate</name>
        <dbReference type="ChEBI" id="CHEBI:88052"/>
    </ligand>
</feature>
<keyword evidence="1 5" id="KW-0637">Prenyltransferase</keyword>
<evidence type="ECO:0000256" key="5">
    <source>
        <dbReference type="HAMAP-Rule" id="MF_01984"/>
    </source>
</evidence>
<dbReference type="Gene3D" id="3.40.50.1950">
    <property type="entry name" value="Flavin prenyltransferase-like"/>
    <property type="match status" value="1"/>
</dbReference>
<dbReference type="SUPFAM" id="SSF52507">
    <property type="entry name" value="Homo-oligomeric flavin-containing Cys decarboxylases, HFCD"/>
    <property type="match status" value="1"/>
</dbReference>
<dbReference type="InterPro" id="IPR003382">
    <property type="entry name" value="Flavoprotein"/>
</dbReference>
<dbReference type="GO" id="GO:0016831">
    <property type="term" value="F:carboxy-lyase activity"/>
    <property type="evidence" value="ECO:0007669"/>
    <property type="project" value="TreeGrafter"/>
</dbReference>
<dbReference type="PANTHER" id="PTHR43374">
    <property type="entry name" value="FLAVIN PRENYLTRANSFERASE"/>
    <property type="match status" value="1"/>
</dbReference>